<sequence>MGVRLTAVGVPLAATVGLSAGSMADSTAGKRRNPVRPVAHRIPGPVPVCTHTSQPNIHDVPALAYAPID</sequence>
<protein>
    <submittedName>
        <fullName evidence="2">Uncharacterized protein</fullName>
    </submittedName>
</protein>
<name>A0A917YH72_9ACTN</name>
<evidence type="ECO:0000313" key="3">
    <source>
        <dbReference type="Proteomes" id="UP000600365"/>
    </source>
</evidence>
<evidence type="ECO:0000313" key="2">
    <source>
        <dbReference type="EMBL" id="GGN93185.1"/>
    </source>
</evidence>
<dbReference type="EMBL" id="BMMM01000028">
    <property type="protein sequence ID" value="GGN93185.1"/>
    <property type="molecule type" value="Genomic_DNA"/>
</dbReference>
<organism evidence="2 3">
    <name type="scientific">Streptomyces albiflavescens</name>
    <dbReference type="NCBI Taxonomy" id="1623582"/>
    <lineage>
        <taxon>Bacteria</taxon>
        <taxon>Bacillati</taxon>
        <taxon>Actinomycetota</taxon>
        <taxon>Actinomycetes</taxon>
        <taxon>Kitasatosporales</taxon>
        <taxon>Streptomycetaceae</taxon>
        <taxon>Streptomyces</taxon>
    </lineage>
</organism>
<keyword evidence="3" id="KW-1185">Reference proteome</keyword>
<evidence type="ECO:0000256" key="1">
    <source>
        <dbReference type="SAM" id="MobiDB-lite"/>
    </source>
</evidence>
<accession>A0A917YH72</accession>
<gene>
    <name evidence="2" type="ORF">GCM10011579_091690</name>
</gene>
<dbReference type="Proteomes" id="UP000600365">
    <property type="component" value="Unassembled WGS sequence"/>
</dbReference>
<dbReference type="AlphaFoldDB" id="A0A917YH72"/>
<proteinExistence type="predicted"/>
<feature type="region of interest" description="Disordered" evidence="1">
    <location>
        <begin position="21"/>
        <end position="53"/>
    </location>
</feature>
<reference evidence="2 3" key="1">
    <citation type="journal article" date="2014" name="Int. J. Syst. Evol. Microbiol.">
        <title>Complete genome sequence of Corynebacterium casei LMG S-19264T (=DSM 44701T), isolated from a smear-ripened cheese.</title>
        <authorList>
            <consortium name="US DOE Joint Genome Institute (JGI-PGF)"/>
            <person name="Walter F."/>
            <person name="Albersmeier A."/>
            <person name="Kalinowski J."/>
            <person name="Ruckert C."/>
        </authorList>
    </citation>
    <scope>NUCLEOTIDE SEQUENCE [LARGE SCALE GENOMIC DNA]</scope>
    <source>
        <strain evidence="2 3">CGMCC 4.7111</strain>
    </source>
</reference>
<comment type="caution">
    <text evidence="2">The sequence shown here is derived from an EMBL/GenBank/DDBJ whole genome shotgun (WGS) entry which is preliminary data.</text>
</comment>